<feature type="compositionally biased region" description="Basic and acidic residues" evidence="1">
    <location>
        <begin position="103"/>
        <end position="114"/>
    </location>
</feature>
<proteinExistence type="predicted"/>
<evidence type="ECO:0000256" key="1">
    <source>
        <dbReference type="SAM" id="MobiDB-lite"/>
    </source>
</evidence>
<evidence type="ECO:0000313" key="2">
    <source>
        <dbReference type="EMBL" id="KAL3500115.1"/>
    </source>
</evidence>
<dbReference type="EMBL" id="JBJUIK010000016">
    <property type="protein sequence ID" value="KAL3500115.1"/>
    <property type="molecule type" value="Genomic_DNA"/>
</dbReference>
<comment type="caution">
    <text evidence="2">The sequence shown here is derived from an EMBL/GenBank/DDBJ whole genome shotgun (WGS) entry which is preliminary data.</text>
</comment>
<feature type="region of interest" description="Disordered" evidence="1">
    <location>
        <begin position="65"/>
        <end position="125"/>
    </location>
</feature>
<dbReference type="AlphaFoldDB" id="A0ABD2Y1P3"/>
<accession>A0ABD2Y1P3</accession>
<organism evidence="2 3">
    <name type="scientific">Cinchona calisaya</name>
    <dbReference type="NCBI Taxonomy" id="153742"/>
    <lineage>
        <taxon>Eukaryota</taxon>
        <taxon>Viridiplantae</taxon>
        <taxon>Streptophyta</taxon>
        <taxon>Embryophyta</taxon>
        <taxon>Tracheophyta</taxon>
        <taxon>Spermatophyta</taxon>
        <taxon>Magnoliopsida</taxon>
        <taxon>eudicotyledons</taxon>
        <taxon>Gunneridae</taxon>
        <taxon>Pentapetalae</taxon>
        <taxon>asterids</taxon>
        <taxon>lamiids</taxon>
        <taxon>Gentianales</taxon>
        <taxon>Rubiaceae</taxon>
        <taxon>Cinchonoideae</taxon>
        <taxon>Cinchoneae</taxon>
        <taxon>Cinchona</taxon>
    </lineage>
</organism>
<dbReference type="Proteomes" id="UP001630127">
    <property type="component" value="Unassembled WGS sequence"/>
</dbReference>
<feature type="compositionally biased region" description="Basic and acidic residues" evidence="1">
    <location>
        <begin position="80"/>
        <end position="95"/>
    </location>
</feature>
<feature type="compositionally biased region" description="Polar residues" evidence="1">
    <location>
        <begin position="67"/>
        <end position="79"/>
    </location>
</feature>
<keyword evidence="3" id="KW-1185">Reference proteome</keyword>
<gene>
    <name evidence="2" type="ORF">ACH5RR_039208</name>
</gene>
<reference evidence="2 3" key="1">
    <citation type="submission" date="2024-11" db="EMBL/GenBank/DDBJ databases">
        <title>A near-complete genome assembly of Cinchona calisaya.</title>
        <authorList>
            <person name="Lian D.C."/>
            <person name="Zhao X.W."/>
            <person name="Wei L."/>
        </authorList>
    </citation>
    <scope>NUCLEOTIDE SEQUENCE [LARGE SCALE GENOMIC DNA]</scope>
    <source>
        <tissue evidence="2">Nenye</tissue>
    </source>
</reference>
<name>A0ABD2Y1P3_9GENT</name>
<evidence type="ECO:0000313" key="3">
    <source>
        <dbReference type="Proteomes" id="UP001630127"/>
    </source>
</evidence>
<protein>
    <submittedName>
        <fullName evidence="2">Uncharacterized protein</fullName>
    </submittedName>
</protein>
<sequence length="174" mass="19480">MSRFQSFLALASTMHAKQHVDIFMARLSNSIHLDVEIPHLTDLVSAMSLARTFERKLQYNEGKCHSYNGTTSRQTQNITGKEEEAAVQKKTEPGFRKTKVASKKRDASSDDKTGTSHPTHGSRKKITMAFASTKKSPEAASHVIYKTLMGSLKNDIVTSQIESQESLKDKYIPY</sequence>